<evidence type="ECO:0000313" key="1">
    <source>
        <dbReference type="EMBL" id="KAF9733316.1"/>
    </source>
</evidence>
<accession>A0A9P6KP18</accession>
<proteinExistence type="predicted"/>
<dbReference type="AlphaFoldDB" id="A0A9P6KP18"/>
<organism evidence="1 2">
    <name type="scientific">Paraphaeosphaeria minitans</name>
    <dbReference type="NCBI Taxonomy" id="565426"/>
    <lineage>
        <taxon>Eukaryota</taxon>
        <taxon>Fungi</taxon>
        <taxon>Dikarya</taxon>
        <taxon>Ascomycota</taxon>
        <taxon>Pezizomycotina</taxon>
        <taxon>Dothideomycetes</taxon>
        <taxon>Pleosporomycetidae</taxon>
        <taxon>Pleosporales</taxon>
        <taxon>Massarineae</taxon>
        <taxon>Didymosphaeriaceae</taxon>
        <taxon>Paraphaeosphaeria</taxon>
    </lineage>
</organism>
<dbReference type="Proteomes" id="UP000756921">
    <property type="component" value="Unassembled WGS sequence"/>
</dbReference>
<name>A0A9P6KP18_9PLEO</name>
<evidence type="ECO:0000313" key="2">
    <source>
        <dbReference type="Proteomes" id="UP000756921"/>
    </source>
</evidence>
<reference evidence="1" key="1">
    <citation type="journal article" date="2020" name="Mol. Plant Microbe Interact.">
        <title>Genome Sequence of the Biocontrol Agent Coniothyrium minitans strain Conio (IMI 134523).</title>
        <authorList>
            <person name="Patel D."/>
            <person name="Shittu T.A."/>
            <person name="Baroncelli R."/>
            <person name="Muthumeenakshi S."/>
            <person name="Osborne T.H."/>
            <person name="Janganan T.K."/>
            <person name="Sreenivasaprasad S."/>
        </authorList>
    </citation>
    <scope>NUCLEOTIDE SEQUENCE</scope>
    <source>
        <strain evidence="1">Conio</strain>
    </source>
</reference>
<keyword evidence="2" id="KW-1185">Reference proteome</keyword>
<gene>
    <name evidence="1" type="ORF">PMIN01_08999</name>
</gene>
<sequence>MVQVFAVLVGGRGMNAWDAATSGAGVVVEFTSHPAFHLSERCATAPAPCKAVGGAQAIVAVVDSLALGGVDGVPSRDVWRGAECGMRVVNNNTRARLPCGSQSSAGRSKTKNTLPAARIESALSRAFRVRMLAVTGLRTGATRNAACRAVGR</sequence>
<comment type="caution">
    <text evidence="1">The sequence shown here is derived from an EMBL/GenBank/DDBJ whole genome shotgun (WGS) entry which is preliminary data.</text>
</comment>
<dbReference type="EMBL" id="WJXW01000009">
    <property type="protein sequence ID" value="KAF9733316.1"/>
    <property type="molecule type" value="Genomic_DNA"/>
</dbReference>
<protein>
    <submittedName>
        <fullName evidence="1">Uncharacterized protein</fullName>
    </submittedName>
</protein>